<feature type="domain" description="FHA" evidence="1">
    <location>
        <begin position="217"/>
        <end position="266"/>
    </location>
</feature>
<accession>A0A1R2D4T8</accession>
<keyword evidence="3" id="KW-1185">Reference proteome</keyword>
<dbReference type="Pfam" id="PF00498">
    <property type="entry name" value="FHA"/>
    <property type="match status" value="2"/>
</dbReference>
<dbReference type="CDD" id="cd00060">
    <property type="entry name" value="FHA"/>
    <property type="match status" value="2"/>
</dbReference>
<evidence type="ECO:0000259" key="1">
    <source>
        <dbReference type="PROSITE" id="PS50006"/>
    </source>
</evidence>
<dbReference type="AlphaFoldDB" id="A0A1R2D4T8"/>
<evidence type="ECO:0000313" key="2">
    <source>
        <dbReference type="EMBL" id="OMJ96230.1"/>
    </source>
</evidence>
<evidence type="ECO:0000313" key="3">
    <source>
        <dbReference type="Proteomes" id="UP000187209"/>
    </source>
</evidence>
<protein>
    <recommendedName>
        <fullName evidence="1">FHA domain-containing protein</fullName>
    </recommendedName>
</protein>
<dbReference type="Proteomes" id="UP000187209">
    <property type="component" value="Unassembled WGS sequence"/>
</dbReference>
<dbReference type="InterPro" id="IPR000253">
    <property type="entry name" value="FHA_dom"/>
</dbReference>
<sequence>MSKFKYFFQCCCHETVENEEEKAQKNKKIETYHHKNPSENQTFLQGLGPIDEGSIIAAPSPQMDGSFSDSPKLQIRITESSVIAAGTILNINPAGMENSKRNKGDYKTFIGSKLSENGEILNDFVIEESSKGMGKQHLVVKFNPAKQKYSISDLGDGSGTFVKIDSPLPLKDGFIISFGNSHMTIHYSAMVKTLTVKFLEGPKSNEVYNFNPGDDVILVGRMVDCRIRFDDNSMSRYQCTITYDESKGWMLTDGTGDKKSTNGTWLFVEEDYEIYDGLIFKAGKTLFEVHVIKT</sequence>
<gene>
    <name evidence="2" type="ORF">SteCoe_190</name>
</gene>
<dbReference type="OrthoDB" id="311371at2759"/>
<reference evidence="2 3" key="1">
    <citation type="submission" date="2016-11" db="EMBL/GenBank/DDBJ databases">
        <title>The macronuclear genome of Stentor coeruleus: a giant cell with tiny introns.</title>
        <authorList>
            <person name="Slabodnick M."/>
            <person name="Ruby J.G."/>
            <person name="Reiff S.B."/>
            <person name="Swart E.C."/>
            <person name="Gosai S."/>
            <person name="Prabakaran S."/>
            <person name="Witkowska E."/>
            <person name="Larue G.E."/>
            <person name="Fisher S."/>
            <person name="Freeman R.M."/>
            <person name="Gunawardena J."/>
            <person name="Chu W."/>
            <person name="Stover N.A."/>
            <person name="Gregory B.D."/>
            <person name="Nowacki M."/>
            <person name="Derisi J."/>
            <person name="Roy S.W."/>
            <person name="Marshall W.F."/>
            <person name="Sood P."/>
        </authorList>
    </citation>
    <scope>NUCLEOTIDE SEQUENCE [LARGE SCALE GENOMIC DNA]</scope>
    <source>
        <strain evidence="2">WM001</strain>
    </source>
</reference>
<comment type="caution">
    <text evidence="2">The sequence shown here is derived from an EMBL/GenBank/DDBJ whole genome shotgun (WGS) entry which is preliminary data.</text>
</comment>
<dbReference type="PANTHER" id="PTHR23308">
    <property type="entry name" value="NUCLEAR INHIBITOR OF PROTEIN PHOSPHATASE-1"/>
    <property type="match status" value="1"/>
</dbReference>
<dbReference type="EMBL" id="MPUH01000002">
    <property type="protein sequence ID" value="OMJ96230.1"/>
    <property type="molecule type" value="Genomic_DNA"/>
</dbReference>
<dbReference type="InterPro" id="IPR008984">
    <property type="entry name" value="SMAD_FHA_dom_sf"/>
</dbReference>
<dbReference type="PROSITE" id="PS50006">
    <property type="entry name" value="FHA_DOMAIN"/>
    <property type="match status" value="1"/>
</dbReference>
<dbReference type="InterPro" id="IPR050923">
    <property type="entry name" value="Cell_Proc_Reg/RNA_Proc"/>
</dbReference>
<dbReference type="SUPFAM" id="SSF49879">
    <property type="entry name" value="SMAD/FHA domain"/>
    <property type="match status" value="2"/>
</dbReference>
<dbReference type="Gene3D" id="2.60.200.20">
    <property type="match status" value="2"/>
</dbReference>
<organism evidence="2 3">
    <name type="scientific">Stentor coeruleus</name>
    <dbReference type="NCBI Taxonomy" id="5963"/>
    <lineage>
        <taxon>Eukaryota</taxon>
        <taxon>Sar</taxon>
        <taxon>Alveolata</taxon>
        <taxon>Ciliophora</taxon>
        <taxon>Postciliodesmatophora</taxon>
        <taxon>Heterotrichea</taxon>
        <taxon>Heterotrichida</taxon>
        <taxon>Stentoridae</taxon>
        <taxon>Stentor</taxon>
    </lineage>
</organism>
<proteinExistence type="predicted"/>
<name>A0A1R2D4T8_9CILI</name>